<feature type="transmembrane region" description="Helical" evidence="10">
    <location>
        <begin position="201"/>
        <end position="222"/>
    </location>
</feature>
<dbReference type="SUPFAM" id="SSF47384">
    <property type="entry name" value="Homodimeric domain of signal transducing histidine kinase"/>
    <property type="match status" value="1"/>
</dbReference>
<dbReference type="InterPro" id="IPR018060">
    <property type="entry name" value="HTH_AraC"/>
</dbReference>
<dbReference type="Pfam" id="PF02518">
    <property type="entry name" value="HATPase_c"/>
    <property type="match status" value="1"/>
</dbReference>
<feature type="domain" description="Response regulatory" evidence="13">
    <location>
        <begin position="724"/>
        <end position="839"/>
    </location>
</feature>
<keyword evidence="3 9" id="KW-0597">Phosphoprotein</keyword>
<dbReference type="EMBL" id="WWEO01000042">
    <property type="protein sequence ID" value="NCD69749.1"/>
    <property type="molecule type" value="Genomic_DNA"/>
</dbReference>
<keyword evidence="10" id="KW-0472">Membrane</keyword>
<organism evidence="14 15">
    <name type="scientific">Mucilaginibacter agri</name>
    <dbReference type="NCBI Taxonomy" id="2695265"/>
    <lineage>
        <taxon>Bacteria</taxon>
        <taxon>Pseudomonadati</taxon>
        <taxon>Bacteroidota</taxon>
        <taxon>Sphingobacteriia</taxon>
        <taxon>Sphingobacteriales</taxon>
        <taxon>Sphingobacteriaceae</taxon>
        <taxon>Mucilaginibacter</taxon>
    </lineage>
</organism>
<dbReference type="PANTHER" id="PTHR43547">
    <property type="entry name" value="TWO-COMPONENT HISTIDINE KINASE"/>
    <property type="match status" value="1"/>
</dbReference>
<dbReference type="InterPro" id="IPR004358">
    <property type="entry name" value="Sig_transdc_His_kin-like_C"/>
</dbReference>
<reference evidence="14" key="1">
    <citation type="submission" date="2020-01" db="EMBL/GenBank/DDBJ databases">
        <authorList>
            <person name="Seo Y.L."/>
        </authorList>
    </citation>
    <scope>NUCLEOTIDE SEQUENCE</scope>
    <source>
        <strain evidence="14">R11</strain>
    </source>
</reference>
<feature type="modified residue" description="4-aspartylphosphate" evidence="9">
    <location>
        <position position="772"/>
    </location>
</feature>
<dbReference type="SMART" id="SM00342">
    <property type="entry name" value="HTH_ARAC"/>
    <property type="match status" value="1"/>
</dbReference>
<dbReference type="SMART" id="SM00388">
    <property type="entry name" value="HisKA"/>
    <property type="match status" value="1"/>
</dbReference>
<name>A0A965ZGV3_9SPHI</name>
<evidence type="ECO:0000256" key="5">
    <source>
        <dbReference type="ARBA" id="ARBA00022777"/>
    </source>
</evidence>
<dbReference type="PROSITE" id="PS01124">
    <property type="entry name" value="HTH_ARAC_FAMILY_2"/>
    <property type="match status" value="1"/>
</dbReference>
<reference evidence="14" key="2">
    <citation type="submission" date="2020-10" db="EMBL/GenBank/DDBJ databases">
        <title>Mucilaginibacter sp. nov., isolated from soil.</title>
        <authorList>
            <person name="Jeon C.O."/>
        </authorList>
    </citation>
    <scope>NUCLEOTIDE SEQUENCE</scope>
    <source>
        <strain evidence="14">R11</strain>
    </source>
</reference>
<evidence type="ECO:0000256" key="10">
    <source>
        <dbReference type="SAM" id="Phobius"/>
    </source>
</evidence>
<evidence type="ECO:0000259" key="11">
    <source>
        <dbReference type="PROSITE" id="PS01124"/>
    </source>
</evidence>
<evidence type="ECO:0000256" key="8">
    <source>
        <dbReference type="ARBA" id="ARBA00023163"/>
    </source>
</evidence>
<evidence type="ECO:0000256" key="4">
    <source>
        <dbReference type="ARBA" id="ARBA00022679"/>
    </source>
</evidence>
<dbReference type="InterPro" id="IPR003594">
    <property type="entry name" value="HATPase_dom"/>
</dbReference>
<dbReference type="FunFam" id="1.10.287.130:FF:000045">
    <property type="entry name" value="Two-component system sensor histidine kinase/response regulator"/>
    <property type="match status" value="1"/>
</dbReference>
<accession>A0A965ZGV3</accession>
<dbReference type="SUPFAM" id="SSF46689">
    <property type="entry name" value="Homeodomain-like"/>
    <property type="match status" value="1"/>
</dbReference>
<dbReference type="Gene3D" id="3.40.50.2300">
    <property type="match status" value="1"/>
</dbReference>
<evidence type="ECO:0000259" key="12">
    <source>
        <dbReference type="PROSITE" id="PS50109"/>
    </source>
</evidence>
<dbReference type="CDD" id="cd00082">
    <property type="entry name" value="HisKA"/>
    <property type="match status" value="1"/>
</dbReference>
<keyword evidence="10" id="KW-0812">Transmembrane</keyword>
<keyword evidence="5" id="KW-0418">Kinase</keyword>
<dbReference type="Gene3D" id="1.10.10.60">
    <property type="entry name" value="Homeodomain-like"/>
    <property type="match status" value="1"/>
</dbReference>
<dbReference type="RefSeq" id="WP_166585735.1">
    <property type="nucleotide sequence ID" value="NZ_WWEO01000042.1"/>
</dbReference>
<dbReference type="Gene3D" id="3.30.565.10">
    <property type="entry name" value="Histidine kinase-like ATPase, C-terminal domain"/>
    <property type="match status" value="1"/>
</dbReference>
<dbReference type="InterPro" id="IPR005467">
    <property type="entry name" value="His_kinase_dom"/>
</dbReference>
<dbReference type="PANTHER" id="PTHR43547:SF2">
    <property type="entry name" value="HYBRID SIGNAL TRANSDUCTION HISTIDINE KINASE C"/>
    <property type="match status" value="1"/>
</dbReference>
<dbReference type="SUPFAM" id="SSF55874">
    <property type="entry name" value="ATPase domain of HSP90 chaperone/DNA topoisomerase II/histidine kinase"/>
    <property type="match status" value="1"/>
</dbReference>
<dbReference type="GO" id="GO:0000155">
    <property type="term" value="F:phosphorelay sensor kinase activity"/>
    <property type="evidence" value="ECO:0007669"/>
    <property type="project" value="InterPro"/>
</dbReference>
<dbReference type="Pfam" id="PF07695">
    <property type="entry name" value="7TMR-DISM_7TM"/>
    <property type="match status" value="1"/>
</dbReference>
<keyword evidence="6" id="KW-0805">Transcription regulation</keyword>
<sequence>MVRASIFFYLVMVNLLICQTQPSYGQHTVIIDRAKFNEVHEIGLQDSLWYFHVGPLKNQSSPLNTTGWDTLQNTSFGASNRPRHWRGQGWFAIWLCATPDLVNQKLALRINHDGASEIFLDGQPIGGYGKIGNSASTMEAARAPRDIIPLWLSDGRPHLLSIHYTNYVATYADFYGFQVNIGDYPSVSNRMRQNNLFLDTVPWFAAAQLILGLLHFFLFLFYPKRRINFYYALFVLMVGINGFGIYLYYQTRMPSVQLIAESATYVCKVLIMWSAVTLLYALNNERLPRRRMLALSLISLAYIIKYIFFPFSNWNDYFSLTFLICIADGGWSAYQIIRKKQKGVWLVGVGVTAVFVLYVFAWADVFSLWPYYLSSLRVFVLSAGELVLPICLSLYLALDFARTNQNLVSKLTEVRALSAQAITQEAEKTELIAGEAKRLEQLVALRTSELHEKANRLKELDAIKSRFFTNLTHEFRTPLTLIINPAKQMLKENDNGEQQQYLQLILQNATRLLGLINQLLDMSKLDSGLMEIDNRPFDLVAVIKTHLQAYASIAIQKQNTINFTSQSDSLWQLGDNGKMDMIVLNLLSNAMKFTSGGMIEVVLETTIDKSTPVFLLTVRDNGSGISSEKLPYIFERFYQADPSDTRSAEGSGIGLALTKELVELLGGEIKAESVEGLFTEIQIKLSYQPTDAYLQIESNSAPEPMIELSVNYPQPEQPDDEKPLVLLIEDNDELRLFMKQLLCDSYRIITATDGAEGVSFAIEQIPNLIITDLMMPNLNGYQVTDQLKSDEKTSHIPIIILTAKTDKDSRIDGIKTGADAYLAKPFDEPELMAQIENLLRTRNQLRERYSKEDQWFNDTLRLPSMEQDFVARMRKTVEEHLPEEGYNAESLAADMGLSRTQLHRKLKDLIGQAPGELIRTIRLQYAHDLLKRQIATVAEVAYMVGFSNPASFSASFSRHFGFPPKKVDIL</sequence>
<dbReference type="SMART" id="SM00448">
    <property type="entry name" value="REC"/>
    <property type="match status" value="1"/>
</dbReference>
<feature type="transmembrane region" description="Helical" evidence="10">
    <location>
        <begin position="317"/>
        <end position="337"/>
    </location>
</feature>
<dbReference type="PRINTS" id="PR00344">
    <property type="entry name" value="BCTRLSENSOR"/>
</dbReference>
<keyword evidence="10" id="KW-1133">Transmembrane helix</keyword>
<dbReference type="PROSITE" id="PS50110">
    <property type="entry name" value="RESPONSE_REGULATORY"/>
    <property type="match status" value="1"/>
</dbReference>
<comment type="catalytic activity">
    <reaction evidence="1">
        <text>ATP + protein L-histidine = ADP + protein N-phospho-L-histidine.</text>
        <dbReference type="EC" id="2.7.13.3"/>
    </reaction>
</comment>
<dbReference type="Proteomes" id="UP000638732">
    <property type="component" value="Unassembled WGS sequence"/>
</dbReference>
<dbReference type="InterPro" id="IPR003661">
    <property type="entry name" value="HisK_dim/P_dom"/>
</dbReference>
<feature type="transmembrane region" description="Helical" evidence="10">
    <location>
        <begin position="229"/>
        <end position="250"/>
    </location>
</feature>
<proteinExistence type="predicted"/>
<dbReference type="Pfam" id="PF00072">
    <property type="entry name" value="Response_reg"/>
    <property type="match status" value="1"/>
</dbReference>
<evidence type="ECO:0000256" key="6">
    <source>
        <dbReference type="ARBA" id="ARBA00023015"/>
    </source>
</evidence>
<evidence type="ECO:0000256" key="1">
    <source>
        <dbReference type="ARBA" id="ARBA00000085"/>
    </source>
</evidence>
<dbReference type="FunFam" id="3.30.565.10:FF:000006">
    <property type="entry name" value="Sensor histidine kinase WalK"/>
    <property type="match status" value="1"/>
</dbReference>
<dbReference type="InterPro" id="IPR036097">
    <property type="entry name" value="HisK_dim/P_sf"/>
</dbReference>
<dbReference type="InterPro" id="IPR009057">
    <property type="entry name" value="Homeodomain-like_sf"/>
</dbReference>
<evidence type="ECO:0000259" key="13">
    <source>
        <dbReference type="PROSITE" id="PS50110"/>
    </source>
</evidence>
<dbReference type="PROSITE" id="PS50109">
    <property type="entry name" value="HIS_KIN"/>
    <property type="match status" value="1"/>
</dbReference>
<feature type="transmembrane region" description="Helical" evidence="10">
    <location>
        <begin position="375"/>
        <end position="398"/>
    </location>
</feature>
<dbReference type="Gene3D" id="1.10.287.130">
    <property type="match status" value="1"/>
</dbReference>
<protein>
    <recommendedName>
        <fullName evidence="2">histidine kinase</fullName>
        <ecNumber evidence="2">2.7.13.3</ecNumber>
    </recommendedName>
</protein>
<gene>
    <name evidence="14" type="ORF">GSY63_10320</name>
</gene>
<evidence type="ECO:0000313" key="14">
    <source>
        <dbReference type="EMBL" id="NCD69749.1"/>
    </source>
</evidence>
<comment type="caution">
    <text evidence="14">The sequence shown here is derived from an EMBL/GenBank/DDBJ whole genome shotgun (WGS) entry which is preliminary data.</text>
</comment>
<feature type="transmembrane region" description="Helical" evidence="10">
    <location>
        <begin position="293"/>
        <end position="311"/>
    </location>
</feature>
<dbReference type="InterPro" id="IPR036890">
    <property type="entry name" value="HATPase_C_sf"/>
</dbReference>
<evidence type="ECO:0000256" key="2">
    <source>
        <dbReference type="ARBA" id="ARBA00012438"/>
    </source>
</evidence>
<dbReference type="InterPro" id="IPR011006">
    <property type="entry name" value="CheY-like_superfamily"/>
</dbReference>
<dbReference type="EC" id="2.7.13.3" evidence="2"/>
<keyword evidence="7" id="KW-0238">DNA-binding</keyword>
<evidence type="ECO:0000313" key="15">
    <source>
        <dbReference type="Proteomes" id="UP000638732"/>
    </source>
</evidence>
<dbReference type="SMART" id="SM00387">
    <property type="entry name" value="HATPase_c"/>
    <property type="match status" value="1"/>
</dbReference>
<dbReference type="Pfam" id="PF12833">
    <property type="entry name" value="HTH_18"/>
    <property type="match status" value="1"/>
</dbReference>
<feature type="transmembrane region" description="Helical" evidence="10">
    <location>
        <begin position="262"/>
        <end position="281"/>
    </location>
</feature>
<evidence type="ECO:0000256" key="9">
    <source>
        <dbReference type="PROSITE-ProRule" id="PRU00169"/>
    </source>
</evidence>
<evidence type="ECO:0000256" key="3">
    <source>
        <dbReference type="ARBA" id="ARBA00022553"/>
    </source>
</evidence>
<dbReference type="InterPro" id="IPR001789">
    <property type="entry name" value="Sig_transdc_resp-reg_receiver"/>
</dbReference>
<feature type="transmembrane region" description="Helical" evidence="10">
    <location>
        <begin position="344"/>
        <end position="363"/>
    </location>
</feature>
<dbReference type="GO" id="GO:0043565">
    <property type="term" value="F:sequence-specific DNA binding"/>
    <property type="evidence" value="ECO:0007669"/>
    <property type="project" value="InterPro"/>
</dbReference>
<evidence type="ECO:0000256" key="7">
    <source>
        <dbReference type="ARBA" id="ARBA00023125"/>
    </source>
</evidence>
<dbReference type="GO" id="GO:0003700">
    <property type="term" value="F:DNA-binding transcription factor activity"/>
    <property type="evidence" value="ECO:0007669"/>
    <property type="project" value="InterPro"/>
</dbReference>
<feature type="domain" description="HTH araC/xylS-type" evidence="11">
    <location>
        <begin position="871"/>
        <end position="970"/>
    </location>
</feature>
<dbReference type="Pfam" id="PF00512">
    <property type="entry name" value="HisKA"/>
    <property type="match status" value="1"/>
</dbReference>
<keyword evidence="15" id="KW-1185">Reference proteome</keyword>
<dbReference type="SUPFAM" id="SSF52172">
    <property type="entry name" value="CheY-like"/>
    <property type="match status" value="1"/>
</dbReference>
<dbReference type="InterPro" id="IPR018062">
    <property type="entry name" value="HTH_AraC-typ_CS"/>
</dbReference>
<keyword evidence="8" id="KW-0804">Transcription</keyword>
<dbReference type="AlphaFoldDB" id="A0A965ZGV3"/>
<dbReference type="InterPro" id="IPR011623">
    <property type="entry name" value="7TMR_DISM_rcpt_extracell_dom1"/>
</dbReference>
<dbReference type="PROSITE" id="PS00041">
    <property type="entry name" value="HTH_ARAC_FAMILY_1"/>
    <property type="match status" value="1"/>
</dbReference>
<keyword evidence="4" id="KW-0808">Transferase</keyword>
<feature type="domain" description="Histidine kinase" evidence="12">
    <location>
        <begin position="470"/>
        <end position="689"/>
    </location>
</feature>